<accession>A0A6N3X7G7</accession>
<keyword evidence="8" id="KW-0057">Aromatic amino acid biosynthesis</keyword>
<evidence type="ECO:0000256" key="2">
    <source>
        <dbReference type="ARBA" id="ARBA00004696"/>
    </source>
</evidence>
<dbReference type="SUPFAM" id="SSF51366">
    <property type="entry name" value="Ribulose-phoshate binding barrel"/>
    <property type="match status" value="1"/>
</dbReference>
<dbReference type="InterPro" id="IPR001468">
    <property type="entry name" value="Indole-3-GlycerolPSynthase_CS"/>
</dbReference>
<dbReference type="HAMAP" id="MF_00134_B">
    <property type="entry name" value="IGPS_B"/>
    <property type="match status" value="1"/>
</dbReference>
<evidence type="ECO:0000259" key="10">
    <source>
        <dbReference type="Pfam" id="PF00218"/>
    </source>
</evidence>
<keyword evidence="5" id="KW-0028">Amino-acid biosynthesis</keyword>
<dbReference type="UniPathway" id="UPA00035">
    <property type="reaction ID" value="UER00043"/>
</dbReference>
<dbReference type="Pfam" id="PF00218">
    <property type="entry name" value="IGPS"/>
    <property type="match status" value="1"/>
</dbReference>
<evidence type="ECO:0000256" key="7">
    <source>
        <dbReference type="ARBA" id="ARBA00022822"/>
    </source>
</evidence>
<dbReference type="InterPro" id="IPR013798">
    <property type="entry name" value="Indole-3-glycerol_P_synth_dom"/>
</dbReference>
<evidence type="ECO:0000256" key="8">
    <source>
        <dbReference type="ARBA" id="ARBA00023141"/>
    </source>
</evidence>
<dbReference type="GO" id="GO:0000162">
    <property type="term" value="P:L-tryptophan biosynthetic process"/>
    <property type="evidence" value="ECO:0007669"/>
    <property type="project" value="UniProtKB-UniPathway"/>
</dbReference>
<dbReference type="AlphaFoldDB" id="A0A6N3X7G7"/>
<feature type="domain" description="Indole-3-glycerol phosphate synthase" evidence="10">
    <location>
        <begin position="32"/>
        <end position="285"/>
    </location>
</feature>
<dbReference type="NCBIfam" id="NF001377">
    <property type="entry name" value="PRK00278.2-4"/>
    <property type="match status" value="1"/>
</dbReference>
<dbReference type="Gene3D" id="3.20.20.70">
    <property type="entry name" value="Aldolase class I"/>
    <property type="match status" value="1"/>
</dbReference>
<proteinExistence type="inferred from homology"/>
<reference evidence="11 12" key="1">
    <citation type="submission" date="2015-01" db="EMBL/GenBank/DDBJ databases">
        <title>Lifestyle Evolution in Cyanobacterial Symbionts of Sponges.</title>
        <authorList>
            <person name="Burgsdorf I."/>
            <person name="Slaby B.M."/>
            <person name="Handley K.M."/>
            <person name="Haber M."/>
            <person name="Blom J."/>
            <person name="Marshall C.W."/>
            <person name="Gilbert J.A."/>
            <person name="Hentschel U."/>
            <person name="Steindler L."/>
        </authorList>
    </citation>
    <scope>NUCLEOTIDE SEQUENCE [LARGE SCALE GENOMIC DNA]</scope>
    <source>
        <strain evidence="11">142</strain>
    </source>
</reference>
<dbReference type="Proteomes" id="UP000035054">
    <property type="component" value="Unassembled WGS sequence"/>
</dbReference>
<evidence type="ECO:0000313" key="12">
    <source>
        <dbReference type="Proteomes" id="UP000035054"/>
    </source>
</evidence>
<evidence type="ECO:0000256" key="1">
    <source>
        <dbReference type="ARBA" id="ARBA00001633"/>
    </source>
</evidence>
<dbReference type="InterPro" id="IPR011060">
    <property type="entry name" value="RibuloseP-bd_barrel"/>
</dbReference>
<comment type="catalytic activity">
    <reaction evidence="1">
        <text>1-(2-carboxyphenylamino)-1-deoxy-D-ribulose 5-phosphate + H(+) = (1S,2R)-1-C-(indol-3-yl)glycerol 3-phosphate + CO2 + H2O</text>
        <dbReference type="Rhea" id="RHEA:23476"/>
        <dbReference type="ChEBI" id="CHEBI:15377"/>
        <dbReference type="ChEBI" id="CHEBI:15378"/>
        <dbReference type="ChEBI" id="CHEBI:16526"/>
        <dbReference type="ChEBI" id="CHEBI:58613"/>
        <dbReference type="ChEBI" id="CHEBI:58866"/>
        <dbReference type="EC" id="4.1.1.48"/>
    </reaction>
</comment>
<protein>
    <recommendedName>
        <fullName evidence="4">indole-3-glycerol-phosphate synthase</fullName>
        <ecNumber evidence="4">4.1.1.48</ecNumber>
    </recommendedName>
</protein>
<dbReference type="NCBIfam" id="NF001372">
    <property type="entry name" value="PRK00278.1-4"/>
    <property type="match status" value="1"/>
</dbReference>
<dbReference type="CDD" id="cd00331">
    <property type="entry name" value="IGPS"/>
    <property type="match status" value="1"/>
</dbReference>
<gene>
    <name evidence="11" type="ORF">TH68_03120</name>
</gene>
<comment type="pathway">
    <text evidence="2">Amino-acid biosynthesis; L-tryptophan biosynthesis; L-tryptophan from chorismate: step 4/5.</text>
</comment>
<name>A0A6N3X7G7_9SYNE</name>
<dbReference type="PANTHER" id="PTHR22854">
    <property type="entry name" value="TRYPTOPHAN BIOSYNTHESIS PROTEIN"/>
    <property type="match status" value="1"/>
</dbReference>
<evidence type="ECO:0000256" key="3">
    <source>
        <dbReference type="ARBA" id="ARBA00008737"/>
    </source>
</evidence>
<dbReference type="GO" id="GO:0004425">
    <property type="term" value="F:indole-3-glycerol-phosphate synthase activity"/>
    <property type="evidence" value="ECO:0007669"/>
    <property type="project" value="UniProtKB-EC"/>
</dbReference>
<dbReference type="PROSITE" id="PS00614">
    <property type="entry name" value="IGPS"/>
    <property type="match status" value="1"/>
</dbReference>
<dbReference type="EMBL" id="JXUO01000097">
    <property type="protein sequence ID" value="KKZ14934.1"/>
    <property type="molecule type" value="Genomic_DNA"/>
</dbReference>
<keyword evidence="9" id="KW-0456">Lyase</keyword>
<evidence type="ECO:0000256" key="9">
    <source>
        <dbReference type="ARBA" id="ARBA00023239"/>
    </source>
</evidence>
<organism evidence="11 12">
    <name type="scientific">Candidatus Synechococcus spongiarum 142</name>
    <dbReference type="NCBI Taxonomy" id="1608213"/>
    <lineage>
        <taxon>Bacteria</taxon>
        <taxon>Bacillati</taxon>
        <taxon>Cyanobacteriota</taxon>
        <taxon>Cyanophyceae</taxon>
        <taxon>Synechococcales</taxon>
        <taxon>Synechococcaceae</taxon>
        <taxon>Synechococcus</taxon>
    </lineage>
</organism>
<feature type="non-terminal residue" evidence="11">
    <location>
        <position position="286"/>
    </location>
</feature>
<comment type="similarity">
    <text evidence="3">Belongs to the TrpC family.</text>
</comment>
<dbReference type="FunFam" id="3.20.20.70:FF:000024">
    <property type="entry name" value="Indole-3-glycerol phosphate synthase"/>
    <property type="match status" value="1"/>
</dbReference>
<comment type="caution">
    <text evidence="11">The sequence shown here is derived from an EMBL/GenBank/DDBJ whole genome shotgun (WGS) entry which is preliminary data.</text>
</comment>
<keyword evidence="6" id="KW-0210">Decarboxylase</keyword>
<dbReference type="EC" id="4.1.1.48" evidence="4"/>
<evidence type="ECO:0000313" key="11">
    <source>
        <dbReference type="EMBL" id="KKZ14934.1"/>
    </source>
</evidence>
<dbReference type="InterPro" id="IPR045186">
    <property type="entry name" value="Indole-3-glycerol_P_synth"/>
</dbReference>
<evidence type="ECO:0000256" key="5">
    <source>
        <dbReference type="ARBA" id="ARBA00022605"/>
    </source>
</evidence>
<evidence type="ECO:0000256" key="4">
    <source>
        <dbReference type="ARBA" id="ARBA00012362"/>
    </source>
</evidence>
<dbReference type="PANTHER" id="PTHR22854:SF2">
    <property type="entry name" value="INDOLE-3-GLYCEROL-PHOSPHATE SYNTHASE"/>
    <property type="match status" value="1"/>
</dbReference>
<keyword evidence="7" id="KW-0822">Tryptophan biosynthesis</keyword>
<dbReference type="GO" id="GO:0004640">
    <property type="term" value="F:phosphoribosylanthranilate isomerase activity"/>
    <property type="evidence" value="ECO:0007669"/>
    <property type="project" value="TreeGrafter"/>
</dbReference>
<dbReference type="InterPro" id="IPR013785">
    <property type="entry name" value="Aldolase_TIM"/>
</dbReference>
<evidence type="ECO:0000256" key="6">
    <source>
        <dbReference type="ARBA" id="ARBA00022793"/>
    </source>
</evidence>
<sequence>MPIRRRRPNSLVRVAHLTYATPHPESEPRHILEKIVWAKEEELEQARQRVPLQELQQQVEQLPPTRGFRLALQQAPESPAIIAEIKKASPSRGVIRENFDPVALALAYAAAGASCLSVLTDQQFFQGSFAVLSAVRQAVPLPLLCKDFILSPYQLFQARIAGADAALLIAAVLSDQDILYLRKVARQLGLDCLVEVHDASEMERALALGVNLIGINNRDLTNFTTDLAVTQRLGTTYGHSLHQSGALLVSESGLREHRDLERVGAAGARAVLVGEALMGQPDVAAA</sequence>